<dbReference type="PATRIC" id="fig|220754.4.peg.954"/>
<protein>
    <submittedName>
        <fullName evidence="2">Uncharacterized protein</fullName>
    </submittedName>
</protein>
<keyword evidence="3" id="KW-1185">Reference proteome</keyword>
<name>A0A0C2RLF0_9BACL</name>
<evidence type="ECO:0000256" key="1">
    <source>
        <dbReference type="SAM" id="Phobius"/>
    </source>
</evidence>
<sequence>MSKFWFYFWIIVIAIIALLTGEIATVMMLFLILLSLNGIHATLEDFYADWKSRL</sequence>
<dbReference type="RefSeq" id="WP_198134227.1">
    <property type="nucleotide sequence ID" value="NZ_JXRR01000008.1"/>
</dbReference>
<evidence type="ECO:0000313" key="3">
    <source>
        <dbReference type="Proteomes" id="UP000031972"/>
    </source>
</evidence>
<evidence type="ECO:0000313" key="2">
    <source>
        <dbReference type="EMBL" id="KIL51055.1"/>
    </source>
</evidence>
<accession>A0A0C2RLF0</accession>
<reference evidence="2 3" key="1">
    <citation type="submission" date="2015-01" db="EMBL/GenBank/DDBJ databases">
        <title>Jeotgalibacillus campisalis genome sequencing.</title>
        <authorList>
            <person name="Goh K.M."/>
            <person name="Chan K.-G."/>
            <person name="Yaakop A.S."/>
            <person name="Ee R."/>
            <person name="Gan H.M."/>
            <person name="Chan C.S."/>
        </authorList>
    </citation>
    <scope>NUCLEOTIDE SEQUENCE [LARGE SCALE GENOMIC DNA]</scope>
    <source>
        <strain evidence="2 3">SF-57</strain>
    </source>
</reference>
<gene>
    <name evidence="2" type="ORF">KR50_09360</name>
</gene>
<keyword evidence="1" id="KW-0472">Membrane</keyword>
<proteinExistence type="predicted"/>
<keyword evidence="1" id="KW-1133">Transmembrane helix</keyword>
<keyword evidence="1" id="KW-0812">Transmembrane</keyword>
<organism evidence="2 3">
    <name type="scientific">Jeotgalibacillus campisalis</name>
    <dbReference type="NCBI Taxonomy" id="220754"/>
    <lineage>
        <taxon>Bacteria</taxon>
        <taxon>Bacillati</taxon>
        <taxon>Bacillota</taxon>
        <taxon>Bacilli</taxon>
        <taxon>Bacillales</taxon>
        <taxon>Caryophanaceae</taxon>
        <taxon>Jeotgalibacillus</taxon>
    </lineage>
</organism>
<dbReference type="AlphaFoldDB" id="A0A0C2RLF0"/>
<dbReference type="EMBL" id="JXRR01000008">
    <property type="protein sequence ID" value="KIL51055.1"/>
    <property type="molecule type" value="Genomic_DNA"/>
</dbReference>
<feature type="transmembrane region" description="Helical" evidence="1">
    <location>
        <begin position="6"/>
        <end position="34"/>
    </location>
</feature>
<dbReference type="Proteomes" id="UP000031972">
    <property type="component" value="Unassembled WGS sequence"/>
</dbReference>
<comment type="caution">
    <text evidence="2">The sequence shown here is derived from an EMBL/GenBank/DDBJ whole genome shotgun (WGS) entry which is preliminary data.</text>
</comment>